<evidence type="ECO:0000313" key="10">
    <source>
        <dbReference type="Proteomes" id="UP000760494"/>
    </source>
</evidence>
<evidence type="ECO:0000256" key="8">
    <source>
        <dbReference type="SAM" id="MobiDB-lite"/>
    </source>
</evidence>
<evidence type="ECO:0000256" key="3">
    <source>
        <dbReference type="ARBA" id="ARBA00022771"/>
    </source>
</evidence>
<keyword evidence="7" id="KW-0539">Nucleus</keyword>
<evidence type="ECO:0000256" key="1">
    <source>
        <dbReference type="ARBA" id="ARBA00004123"/>
    </source>
</evidence>
<feature type="region of interest" description="Disordered" evidence="8">
    <location>
        <begin position="1"/>
        <end position="101"/>
    </location>
</feature>
<dbReference type="Proteomes" id="UP000760494">
    <property type="component" value="Unassembled WGS sequence"/>
</dbReference>
<comment type="subcellular location">
    <subcellularLocation>
        <location evidence="1">Nucleus</location>
    </subcellularLocation>
</comment>
<dbReference type="OrthoDB" id="2289918at2759"/>
<dbReference type="EMBL" id="CABFJX010000415">
    <property type="protein sequence ID" value="VTT82595.1"/>
    <property type="molecule type" value="Genomic_DNA"/>
</dbReference>
<feature type="compositionally biased region" description="Basic and acidic residues" evidence="8">
    <location>
        <begin position="236"/>
        <end position="261"/>
    </location>
</feature>
<evidence type="ECO:0000256" key="6">
    <source>
        <dbReference type="ARBA" id="ARBA00023163"/>
    </source>
</evidence>
<dbReference type="GO" id="GO:0008270">
    <property type="term" value="F:zinc ion binding"/>
    <property type="evidence" value="ECO:0007669"/>
    <property type="project" value="UniProtKB-KW"/>
</dbReference>
<proteinExistence type="predicted"/>
<dbReference type="GO" id="GO:0005634">
    <property type="term" value="C:nucleus"/>
    <property type="evidence" value="ECO:0007669"/>
    <property type="project" value="UniProtKB-SubCell"/>
</dbReference>
<dbReference type="eggNOG" id="ENOG502S8M1">
    <property type="taxonomic scope" value="Eukaryota"/>
</dbReference>
<dbReference type="Pfam" id="PF13919">
    <property type="entry name" value="ASXH"/>
    <property type="match status" value="1"/>
</dbReference>
<dbReference type="AlphaFoldDB" id="A0A0I9Y8N5"/>
<feature type="compositionally biased region" description="Polar residues" evidence="8">
    <location>
        <begin position="53"/>
        <end position="69"/>
    </location>
</feature>
<evidence type="ECO:0000256" key="4">
    <source>
        <dbReference type="ARBA" id="ARBA00022833"/>
    </source>
</evidence>
<keyword evidence="3" id="KW-0863">Zinc-finger</keyword>
<feature type="compositionally biased region" description="Low complexity" evidence="8">
    <location>
        <begin position="25"/>
        <end position="34"/>
    </location>
</feature>
<sequence>MTDKQEETITVNIDGGESNEAQKNAPSSSPLSSAPDHEDHGSPTMADQPPDSPSTSLNGREDTPATTSKKMAKGKRRVLVKKVPKKSKWNADNLLTDPKSPLASADLRSILSNPMAWDILDKEEKAEILALFPDSQHILNPGTEDACPDFASLMNDDSFRHDCAAYTENIAQGRHDPEWLAHAWAAHERRKMGDFDEFLDNRFRDEWDVELPPELKTKRGPAVSKEATDVTMEDTETVKNETDKKEDIDMKNSTSEKKDNLDIDSEVDELQRCEPAHEGPIAVAIAQRKSSMMEVVGDDTRDELA</sequence>
<keyword evidence="6" id="KW-0804">Transcription</keyword>
<dbReference type="InterPro" id="IPR028020">
    <property type="entry name" value="ASX_DEUBAD_dom"/>
</dbReference>
<reference evidence="9" key="1">
    <citation type="submission" date="2019-05" db="EMBL/GenBank/DDBJ databases">
        <authorList>
            <person name="Piombo E."/>
        </authorList>
    </citation>
    <scope>NUCLEOTIDE SEQUENCE</scope>
    <source>
        <strain evidence="9">C2S</strain>
    </source>
</reference>
<evidence type="ECO:0000256" key="5">
    <source>
        <dbReference type="ARBA" id="ARBA00023015"/>
    </source>
</evidence>
<dbReference type="InterPro" id="IPR044867">
    <property type="entry name" value="DEUBAD_dom"/>
</dbReference>
<evidence type="ECO:0000256" key="2">
    <source>
        <dbReference type="ARBA" id="ARBA00022723"/>
    </source>
</evidence>
<evidence type="ECO:0000313" key="9">
    <source>
        <dbReference type="EMBL" id="VTT82595.1"/>
    </source>
</evidence>
<gene>
    <name evidence="9" type="ORF">C2S_12572</name>
</gene>
<name>A0A0I9Y8N5_FUSFU</name>
<dbReference type="PROSITE" id="PS51916">
    <property type="entry name" value="DEUBAD"/>
    <property type="match status" value="1"/>
</dbReference>
<feature type="compositionally biased region" description="Basic residues" evidence="8">
    <location>
        <begin position="70"/>
        <end position="88"/>
    </location>
</feature>
<keyword evidence="5" id="KW-0805">Transcription regulation</keyword>
<keyword evidence="4" id="KW-0862">Zinc</keyword>
<protein>
    <submittedName>
        <fullName evidence="9">Uncharacterized protein</fullName>
    </submittedName>
</protein>
<accession>A0A0I9Y8N5</accession>
<keyword evidence="2" id="KW-0479">Metal-binding</keyword>
<comment type="caution">
    <text evidence="9">The sequence shown here is derived from an EMBL/GenBank/DDBJ whole genome shotgun (WGS) entry which is preliminary data.</text>
</comment>
<evidence type="ECO:0000256" key="7">
    <source>
        <dbReference type="ARBA" id="ARBA00023242"/>
    </source>
</evidence>
<feature type="region of interest" description="Disordered" evidence="8">
    <location>
        <begin position="218"/>
        <end position="264"/>
    </location>
</feature>
<organism evidence="9 10">
    <name type="scientific">Fusarium fujikuroi</name>
    <name type="common">Bakanae and foot rot disease fungus</name>
    <name type="synonym">Gibberella fujikuroi</name>
    <dbReference type="NCBI Taxonomy" id="5127"/>
    <lineage>
        <taxon>Eukaryota</taxon>
        <taxon>Fungi</taxon>
        <taxon>Dikarya</taxon>
        <taxon>Ascomycota</taxon>
        <taxon>Pezizomycotina</taxon>
        <taxon>Sordariomycetes</taxon>
        <taxon>Hypocreomycetidae</taxon>
        <taxon>Hypocreales</taxon>
        <taxon>Nectriaceae</taxon>
        <taxon>Fusarium</taxon>
        <taxon>Fusarium fujikuroi species complex</taxon>
    </lineage>
</organism>